<dbReference type="WBParaSite" id="RSKR_0000367300.1">
    <property type="protein sequence ID" value="RSKR_0000367300.1"/>
    <property type="gene ID" value="RSKR_0000367300"/>
</dbReference>
<protein>
    <submittedName>
        <fullName evidence="2">TGc domain-containing protein</fullName>
    </submittedName>
</protein>
<proteinExistence type="predicted"/>
<name>A0AC35TRZ7_9BILA</name>
<organism evidence="1 2">
    <name type="scientific">Rhabditophanes sp. KR3021</name>
    <dbReference type="NCBI Taxonomy" id="114890"/>
    <lineage>
        <taxon>Eukaryota</taxon>
        <taxon>Metazoa</taxon>
        <taxon>Ecdysozoa</taxon>
        <taxon>Nematoda</taxon>
        <taxon>Chromadorea</taxon>
        <taxon>Rhabditida</taxon>
        <taxon>Tylenchina</taxon>
        <taxon>Panagrolaimomorpha</taxon>
        <taxon>Strongyloidoidea</taxon>
        <taxon>Alloionematidae</taxon>
        <taxon>Rhabditophanes</taxon>
    </lineage>
</organism>
<sequence length="673" mass="77616">MYGKCFVRLDKSTNARRSKSEKYLYQDANYNVIRRGCKVRLCVDKDFDEIGEQMVVRFSLRDGQISKLVPLNQNELETPTNKSFTLKQMSIKTEDSLYCTILIGEDELVGMWEIDIRGRNKVGDTIYSNSVSIFLIFNAFNEKDPTFVEDPSFVHSYINRQIDAVCYMTNEESSKPYIKQWDHSQFSREGVDVVCDLLHKLAKTKYLACDDRNDVVRLTRRLSYCVNEYLLFGDWKKKETEFNGKEIQPSRWQSSKDIFKRYLDDGERVKYGQCFTFAPLFTSVLRCLGIASRTVTCSNAGHDTNGSLVIERRLIRTNNGDVRSEQSEGIWNFHCWTEVWIRSKDIFKRYLDDGERVKYGQCFTFAPLFTSVLRCLGIASRTVTCSNAGHDTNGSLVIERRLIRTNNGDVRSEQSEDDLGNEFDGWQVLDATPQEVSDGLRQCGPYPVKALYKGEINLKYDGIYIFSQMNADVVDRILEFDESSGIYTDKGYSFDENHSHVGGMIVCPAKEYPLTVEDITLQYKPEEGTVEERQQYYKALHSTQGYSYEHPVAESDQNNAPNAAGQLIKIKTNSKAMSIGDPWQIEVSFSNFSANYIFSRYDVTVNTNDTNHDIYKIFDISEDMKLLPIRKTTKIFTVEAREYLVDNFTNNLIFIIRVETTNLQTNEVFLNLY</sequence>
<dbReference type="Proteomes" id="UP000095286">
    <property type="component" value="Unplaced"/>
</dbReference>
<reference evidence="2" key="1">
    <citation type="submission" date="2016-11" db="UniProtKB">
        <authorList>
            <consortium name="WormBaseParasite"/>
        </authorList>
    </citation>
    <scope>IDENTIFICATION</scope>
    <source>
        <strain evidence="2">KR3021</strain>
    </source>
</reference>
<evidence type="ECO:0000313" key="1">
    <source>
        <dbReference type="Proteomes" id="UP000095286"/>
    </source>
</evidence>
<accession>A0AC35TRZ7</accession>
<evidence type="ECO:0000313" key="2">
    <source>
        <dbReference type="WBParaSite" id="RSKR_0000367300.1"/>
    </source>
</evidence>